<dbReference type="AlphaFoldDB" id="A0A9W9YG47"/>
<protein>
    <submittedName>
        <fullName evidence="1">Uncharacterized protein</fullName>
    </submittedName>
</protein>
<dbReference type="OrthoDB" id="6088188at2759"/>
<sequence length="205" mass="23918">MACTHGRVMYQHYLHEINVLEQSIQKYESNLSSEGPLDRVRTSNYTKHMLVRITEEVNAIQELRVLIGSELERMKCLLSERRKMLLVGATRSLVCCGVTQKMADLLREQSSLTIGLSDISDELSIRKKASRRARICAHIDSVKKELKEEREKCVREFREEIKEALTRDLSERFSSEIDLLRHEVRSKDAVIEQLMKNQEQRDLKD</sequence>
<accession>A0A9W9YG47</accession>
<evidence type="ECO:0000313" key="2">
    <source>
        <dbReference type="Proteomes" id="UP001163046"/>
    </source>
</evidence>
<dbReference type="EMBL" id="MU827778">
    <property type="protein sequence ID" value="KAJ7340111.1"/>
    <property type="molecule type" value="Genomic_DNA"/>
</dbReference>
<proteinExistence type="predicted"/>
<evidence type="ECO:0000313" key="1">
    <source>
        <dbReference type="EMBL" id="KAJ7340111.1"/>
    </source>
</evidence>
<gene>
    <name evidence="1" type="ORF">OS493_002837</name>
</gene>
<keyword evidence="2" id="KW-1185">Reference proteome</keyword>
<comment type="caution">
    <text evidence="1">The sequence shown here is derived from an EMBL/GenBank/DDBJ whole genome shotgun (WGS) entry which is preliminary data.</text>
</comment>
<name>A0A9W9YG47_9CNID</name>
<reference evidence="1" key="1">
    <citation type="submission" date="2023-01" db="EMBL/GenBank/DDBJ databases">
        <title>Genome assembly of the deep-sea coral Lophelia pertusa.</title>
        <authorList>
            <person name="Herrera S."/>
            <person name="Cordes E."/>
        </authorList>
    </citation>
    <scope>NUCLEOTIDE SEQUENCE</scope>
    <source>
        <strain evidence="1">USNM1676648</strain>
        <tissue evidence="1">Polyp</tissue>
    </source>
</reference>
<organism evidence="1 2">
    <name type="scientific">Desmophyllum pertusum</name>
    <dbReference type="NCBI Taxonomy" id="174260"/>
    <lineage>
        <taxon>Eukaryota</taxon>
        <taxon>Metazoa</taxon>
        <taxon>Cnidaria</taxon>
        <taxon>Anthozoa</taxon>
        <taxon>Hexacorallia</taxon>
        <taxon>Scleractinia</taxon>
        <taxon>Caryophylliina</taxon>
        <taxon>Caryophylliidae</taxon>
        <taxon>Desmophyllum</taxon>
    </lineage>
</organism>
<dbReference type="Proteomes" id="UP001163046">
    <property type="component" value="Unassembled WGS sequence"/>
</dbReference>